<gene>
    <name evidence="7" type="ORF">BB560_006900</name>
</gene>
<evidence type="ECO:0000256" key="2">
    <source>
        <dbReference type="ARBA" id="ARBA00010152"/>
    </source>
</evidence>
<keyword evidence="8" id="KW-1185">Reference proteome</keyword>
<dbReference type="Pfam" id="PF09809">
    <property type="entry name" value="MRP-L27"/>
    <property type="match status" value="1"/>
</dbReference>
<evidence type="ECO:0000256" key="3">
    <source>
        <dbReference type="ARBA" id="ARBA00022946"/>
    </source>
</evidence>
<dbReference type="AlphaFoldDB" id="A0A2T9Y0D4"/>
<protein>
    <recommendedName>
        <fullName evidence="9">54S ribosomal protein L27, mitochondrial</fullName>
    </recommendedName>
</protein>
<evidence type="ECO:0000256" key="5">
    <source>
        <dbReference type="ARBA" id="ARBA00023128"/>
    </source>
</evidence>
<sequence>MIKDVVKGFYRGARHGVLTSKQGRNFYKGTRTGSTGHHTRHGTYVIEWDKVRTFVVPDLTNFKLKPYVSYSVPETSTPVPKPEDFI</sequence>
<dbReference type="InterPro" id="IPR019189">
    <property type="entry name" value="Ribosomal_mL41"/>
</dbReference>
<dbReference type="Proteomes" id="UP000245609">
    <property type="component" value="Unassembled WGS sequence"/>
</dbReference>
<dbReference type="GO" id="GO:0005762">
    <property type="term" value="C:mitochondrial large ribosomal subunit"/>
    <property type="evidence" value="ECO:0007669"/>
    <property type="project" value="InterPro"/>
</dbReference>
<evidence type="ECO:0000313" key="8">
    <source>
        <dbReference type="Proteomes" id="UP000245609"/>
    </source>
</evidence>
<comment type="subcellular location">
    <subcellularLocation>
        <location evidence="1">Mitochondrion</location>
    </subcellularLocation>
</comment>
<reference evidence="7 8" key="1">
    <citation type="journal article" date="2018" name="MBio">
        <title>Comparative Genomics Reveals the Core Gene Toolbox for the Fungus-Insect Symbiosis.</title>
        <authorList>
            <person name="Wang Y."/>
            <person name="Stata M."/>
            <person name="Wang W."/>
            <person name="Stajich J.E."/>
            <person name="White M.M."/>
            <person name="Moncalvo J.M."/>
        </authorList>
    </citation>
    <scope>NUCLEOTIDE SEQUENCE [LARGE SCALE GENOMIC DNA]</scope>
    <source>
        <strain evidence="7 8">SC-DP-2</strain>
    </source>
</reference>
<evidence type="ECO:0008006" key="9">
    <source>
        <dbReference type="Google" id="ProtNLM"/>
    </source>
</evidence>
<keyword evidence="3" id="KW-0809">Transit peptide</keyword>
<organism evidence="7 8">
    <name type="scientific">Smittium megazygosporum</name>
    <dbReference type="NCBI Taxonomy" id="133381"/>
    <lineage>
        <taxon>Eukaryota</taxon>
        <taxon>Fungi</taxon>
        <taxon>Fungi incertae sedis</taxon>
        <taxon>Zoopagomycota</taxon>
        <taxon>Kickxellomycotina</taxon>
        <taxon>Harpellomycetes</taxon>
        <taxon>Harpellales</taxon>
        <taxon>Legeriomycetaceae</taxon>
        <taxon>Smittium</taxon>
    </lineage>
</organism>
<proteinExistence type="inferred from homology"/>
<comment type="caution">
    <text evidence="7">The sequence shown here is derived from an EMBL/GenBank/DDBJ whole genome shotgun (WGS) entry which is preliminary data.</text>
</comment>
<dbReference type="GO" id="GO:0003735">
    <property type="term" value="F:structural constituent of ribosome"/>
    <property type="evidence" value="ECO:0007669"/>
    <property type="project" value="InterPro"/>
</dbReference>
<keyword evidence="6" id="KW-0687">Ribonucleoprotein</keyword>
<dbReference type="STRING" id="133381.A0A2T9Y0D4"/>
<comment type="similarity">
    <text evidence="2">Belongs to the mitochondrion-specific ribosomal protein mL41 family.</text>
</comment>
<dbReference type="PANTHER" id="PTHR21338">
    <property type="entry name" value="MITOCHONDRIAL RIBOSOMAL PROTEIN L41"/>
    <property type="match status" value="1"/>
</dbReference>
<keyword evidence="4" id="KW-0689">Ribosomal protein</keyword>
<keyword evidence="5" id="KW-0496">Mitochondrion</keyword>
<dbReference type="GO" id="GO:0006412">
    <property type="term" value="P:translation"/>
    <property type="evidence" value="ECO:0007669"/>
    <property type="project" value="TreeGrafter"/>
</dbReference>
<dbReference type="PANTHER" id="PTHR21338:SF0">
    <property type="entry name" value="LARGE RIBOSOMAL SUBUNIT PROTEIN ML41"/>
    <property type="match status" value="1"/>
</dbReference>
<evidence type="ECO:0000256" key="1">
    <source>
        <dbReference type="ARBA" id="ARBA00004173"/>
    </source>
</evidence>
<evidence type="ECO:0000256" key="4">
    <source>
        <dbReference type="ARBA" id="ARBA00022980"/>
    </source>
</evidence>
<evidence type="ECO:0000313" key="7">
    <source>
        <dbReference type="EMBL" id="PVU85788.1"/>
    </source>
</evidence>
<evidence type="ECO:0000256" key="6">
    <source>
        <dbReference type="ARBA" id="ARBA00023274"/>
    </source>
</evidence>
<accession>A0A2T9Y0D4</accession>
<name>A0A2T9Y0D4_9FUNG</name>
<dbReference type="OrthoDB" id="408933at2759"/>
<dbReference type="EMBL" id="MBFS01003603">
    <property type="protein sequence ID" value="PVU85788.1"/>
    <property type="molecule type" value="Genomic_DNA"/>
</dbReference>